<feature type="compositionally biased region" description="Basic residues" evidence="1">
    <location>
        <begin position="34"/>
        <end position="47"/>
    </location>
</feature>
<evidence type="ECO:0000313" key="2">
    <source>
        <dbReference type="EMBL" id="CAD8729151.1"/>
    </source>
</evidence>
<feature type="compositionally biased region" description="Basic and acidic residues" evidence="1">
    <location>
        <begin position="195"/>
        <end position="208"/>
    </location>
</feature>
<accession>A0A7S0XL84</accession>
<evidence type="ECO:0000256" key="1">
    <source>
        <dbReference type="SAM" id="MobiDB-lite"/>
    </source>
</evidence>
<dbReference type="EMBL" id="HBFG01000834">
    <property type="protein sequence ID" value="CAD8729151.1"/>
    <property type="molecule type" value="Transcribed_RNA"/>
</dbReference>
<feature type="compositionally biased region" description="Polar residues" evidence="1">
    <location>
        <begin position="176"/>
        <end position="191"/>
    </location>
</feature>
<gene>
    <name evidence="2" type="ORF">PDEL0327_LOCUS644</name>
</gene>
<organism evidence="2">
    <name type="scientific">Pseudo-nitzschia delicatissima</name>
    <dbReference type="NCBI Taxonomy" id="44447"/>
    <lineage>
        <taxon>Eukaryota</taxon>
        <taxon>Sar</taxon>
        <taxon>Stramenopiles</taxon>
        <taxon>Ochrophyta</taxon>
        <taxon>Bacillariophyta</taxon>
        <taxon>Bacillariophyceae</taxon>
        <taxon>Bacillariophycidae</taxon>
        <taxon>Bacillariales</taxon>
        <taxon>Bacillariaceae</taxon>
        <taxon>Pseudo-nitzschia</taxon>
    </lineage>
</organism>
<feature type="region of interest" description="Disordered" evidence="1">
    <location>
        <begin position="85"/>
        <end position="105"/>
    </location>
</feature>
<name>A0A7S0XL84_9STRA</name>
<reference evidence="2" key="1">
    <citation type="submission" date="2021-01" db="EMBL/GenBank/DDBJ databases">
        <authorList>
            <person name="Corre E."/>
            <person name="Pelletier E."/>
            <person name="Niang G."/>
            <person name="Scheremetjew M."/>
            <person name="Finn R."/>
            <person name="Kale V."/>
            <person name="Holt S."/>
            <person name="Cochrane G."/>
            <person name="Meng A."/>
            <person name="Brown T."/>
            <person name="Cohen L."/>
        </authorList>
    </citation>
    <scope>NUCLEOTIDE SEQUENCE</scope>
    <source>
        <strain evidence="2">B596</strain>
    </source>
</reference>
<dbReference type="AlphaFoldDB" id="A0A7S0XL84"/>
<proteinExistence type="predicted"/>
<sequence length="373" mass="41778">MGFLIRNKLNFRNNKKKEVTQPITGAPDNSARISTRKKPKSSKRRASTKASRSNAKSSCRRIPLNCLNQDDDASASQVDMVDLSVRTSPMHSTKNPATKNPDSMMTPDMLEVLGLTELHKSYQFYPEKPKKKETASIPASHSLHPKNAVVLHPHRKRNTEAAARARQTRDTETSRKGQTTRQSETTKQTPQEVPMSREKQTPREKQTAREVQPSKSKKAGRDSETSSRLYYADNDAKSLTSACTFSTCSSDGEYYEPMSSDPCDCDVYYPCQEDDWTFSEGTNCYDRGTNTSKKDYQESALSSFDPVSCVGMVLTMPIACGLLCIDNVLDTNYFESASESLKTASTSDKPEFLVIEEKKRSHRNKRSNTALMA</sequence>
<feature type="region of interest" description="Disordered" evidence="1">
    <location>
        <begin position="126"/>
        <end position="227"/>
    </location>
</feature>
<protein>
    <submittedName>
        <fullName evidence="2">Uncharacterized protein</fullName>
    </submittedName>
</protein>
<feature type="compositionally biased region" description="Low complexity" evidence="1">
    <location>
        <begin position="48"/>
        <end position="57"/>
    </location>
</feature>
<feature type="compositionally biased region" description="Polar residues" evidence="1">
    <location>
        <begin position="85"/>
        <end position="103"/>
    </location>
</feature>
<feature type="region of interest" description="Disordered" evidence="1">
    <location>
        <begin position="15"/>
        <end position="62"/>
    </location>
</feature>